<evidence type="ECO:0000256" key="5">
    <source>
        <dbReference type="SAM" id="Phobius"/>
    </source>
</evidence>
<feature type="transmembrane region" description="Helical" evidence="5">
    <location>
        <begin position="34"/>
        <end position="51"/>
    </location>
</feature>
<dbReference type="InterPro" id="IPR036259">
    <property type="entry name" value="MFS_trans_sf"/>
</dbReference>
<accession>A6J7F9</accession>
<gene>
    <name evidence="6" type="primary">Nritp</name>
    <name evidence="6" type="ORF">rCG_44042</name>
</gene>
<organism evidence="6">
    <name type="scientific">Rattus norvegicus</name>
    <name type="common">Rat</name>
    <dbReference type="NCBI Taxonomy" id="10116"/>
    <lineage>
        <taxon>Eukaryota</taxon>
        <taxon>Metazoa</taxon>
        <taxon>Chordata</taxon>
        <taxon>Craniata</taxon>
        <taxon>Vertebrata</taxon>
        <taxon>Euteleostomi</taxon>
        <taxon>Mammalia</taxon>
        <taxon>Eutheria</taxon>
        <taxon>Euarchontoglires</taxon>
        <taxon>Glires</taxon>
        <taxon>Rodentia</taxon>
        <taxon>Myomorpha</taxon>
        <taxon>Muroidea</taxon>
        <taxon>Muridae</taxon>
        <taxon>Murinae</taxon>
        <taxon>Rattus</taxon>
    </lineage>
</organism>
<dbReference type="GO" id="GO:0022857">
    <property type="term" value="F:transmembrane transporter activity"/>
    <property type="evidence" value="ECO:0007669"/>
    <property type="project" value="InterPro"/>
</dbReference>
<dbReference type="AlphaFoldDB" id="A6J7F9"/>
<feature type="transmembrane region" description="Helical" evidence="5">
    <location>
        <begin position="316"/>
        <end position="337"/>
    </location>
</feature>
<feature type="transmembrane region" description="Helical" evidence="5">
    <location>
        <begin position="188"/>
        <end position="209"/>
    </location>
</feature>
<dbReference type="Proteomes" id="UP000234681">
    <property type="component" value="Chromosome 17"/>
</dbReference>
<comment type="subcellular location">
    <subcellularLocation>
        <location evidence="1">Membrane</location>
        <topology evidence="1">Multi-pass membrane protein</topology>
    </subcellularLocation>
</comment>
<keyword evidence="3 5" id="KW-1133">Transmembrane helix</keyword>
<dbReference type="EMBL" id="CH473977">
    <property type="protein sequence ID" value="EDL98309.1"/>
    <property type="molecule type" value="Genomic_DNA"/>
</dbReference>
<reference evidence="6" key="1">
    <citation type="journal article" date="2005" name="Genome Res.">
        <title>Gene and alternative splicing annotation with AIR.</title>
        <authorList>
            <person name="Florea L."/>
            <person name="Di Francesco V."/>
            <person name="Miller J."/>
            <person name="Turner R."/>
            <person name="Yao A."/>
            <person name="Harris M."/>
            <person name="Walenz B."/>
            <person name="Mobarry C."/>
            <person name="Merkulov G.V."/>
            <person name="Charlab R."/>
            <person name="Dew I."/>
            <person name="Deng Z."/>
            <person name="Istrail S."/>
            <person name="Li P."/>
            <person name="Sutton G."/>
        </authorList>
    </citation>
    <scope>NUCLEOTIDE SEQUENCE</scope>
    <source>
        <strain evidence="6">BN</strain>
    </source>
</reference>
<feature type="transmembrane region" description="Helical" evidence="5">
    <location>
        <begin position="63"/>
        <end position="81"/>
    </location>
</feature>
<dbReference type="Gene3D" id="1.20.1250.20">
    <property type="entry name" value="MFS general substrate transporter like domains"/>
    <property type="match status" value="1"/>
</dbReference>
<keyword evidence="4 5" id="KW-0472">Membrane</keyword>
<keyword evidence="2 5" id="KW-0812">Transmembrane</keyword>
<dbReference type="SUPFAM" id="SSF103473">
    <property type="entry name" value="MFS general substrate transporter"/>
    <property type="match status" value="1"/>
</dbReference>
<dbReference type="InterPro" id="IPR005828">
    <property type="entry name" value="MFS_sugar_transport-like"/>
</dbReference>
<protein>
    <submittedName>
        <fullName evidence="6">Ion transporter protein</fullName>
    </submittedName>
</protein>
<name>A6J7F9_RAT</name>
<dbReference type="PANTHER" id="PTHR24064">
    <property type="entry name" value="SOLUTE CARRIER FAMILY 22 MEMBER"/>
    <property type="match status" value="1"/>
</dbReference>
<sequence length="405" mass="44688">MFSTLRFFEGFCLAGIILTLYALRIELCPPGKRFIITMVASFVAMAGQFLMPGLAALCRDWQVLQALIICPFLLMLLYWSIFPESLRWLMATQQFESAKKLILYLTQKNCVSPESDIKGVMPELEKELSRRPKKVCIVKVVGTRNLWKNIVVLCVNSLTGYGIHHCFARSMMGHEVKVPLLENFYADYYTMASIALASCLAMCLVVRFLGRRGGLLLFMILTALASLLQLGLLNLIGKYSQHPDSGMSDSVKDKFSIAFSIVGMFASHAVGSLSVFFCAEITPTVIRCGGLGLVLASAGFGMLTAPIIELHNQKGYFLHHIIFACCTLICIICILLLPESRDQNLPENIANGEHYTRQPLLSHKKGEQPLLLTNAELKDYSGLHDVAAVGDGLSEGATANGMKTM</sequence>
<dbReference type="GO" id="GO:0016020">
    <property type="term" value="C:membrane"/>
    <property type="evidence" value="ECO:0007669"/>
    <property type="project" value="UniProtKB-SubCell"/>
</dbReference>
<evidence type="ECO:0000256" key="4">
    <source>
        <dbReference type="ARBA" id="ARBA00023136"/>
    </source>
</evidence>
<feature type="transmembrane region" description="Helical" evidence="5">
    <location>
        <begin position="291"/>
        <end position="310"/>
    </location>
</feature>
<reference evidence="6" key="2">
    <citation type="submission" date="2005-07" db="EMBL/GenBank/DDBJ databases">
        <authorList>
            <person name="Mural R.J."/>
            <person name="Li P.W."/>
            <person name="Adams M.D."/>
            <person name="Amanatides P.G."/>
            <person name="Baden-Tillson H."/>
            <person name="Barnstead M."/>
            <person name="Chin S.H."/>
            <person name="Dew I."/>
            <person name="Evans C.A."/>
            <person name="Ferriera S."/>
            <person name="Flanigan M."/>
            <person name="Fosler C."/>
            <person name="Glodek A."/>
            <person name="Gu Z."/>
            <person name="Holt R.A."/>
            <person name="Jennings D."/>
            <person name="Kraft C.L."/>
            <person name="Lu F."/>
            <person name="Nguyen T."/>
            <person name="Nusskern D.R."/>
            <person name="Pfannkoch C.M."/>
            <person name="Sitter C."/>
            <person name="Sutton G.G."/>
            <person name="Venter J.C."/>
            <person name="Wang Z."/>
            <person name="Woodage T."/>
            <person name="Zheng X.H."/>
            <person name="Zhong F."/>
        </authorList>
    </citation>
    <scope>NUCLEOTIDE SEQUENCE</scope>
    <source>
        <strain evidence="6">BN</strain>
    </source>
</reference>
<evidence type="ECO:0000256" key="3">
    <source>
        <dbReference type="ARBA" id="ARBA00022989"/>
    </source>
</evidence>
<feature type="transmembrane region" description="Helical" evidence="5">
    <location>
        <begin position="257"/>
        <end position="279"/>
    </location>
</feature>
<evidence type="ECO:0000256" key="2">
    <source>
        <dbReference type="ARBA" id="ARBA00022692"/>
    </source>
</evidence>
<dbReference type="Pfam" id="PF00083">
    <property type="entry name" value="Sugar_tr"/>
    <property type="match status" value="1"/>
</dbReference>
<proteinExistence type="predicted"/>
<evidence type="ECO:0000256" key="1">
    <source>
        <dbReference type="ARBA" id="ARBA00004141"/>
    </source>
</evidence>
<evidence type="ECO:0000313" key="6">
    <source>
        <dbReference type="EMBL" id="EDL98309.1"/>
    </source>
</evidence>
<feature type="transmembrane region" description="Helical" evidence="5">
    <location>
        <begin position="216"/>
        <end position="237"/>
    </location>
</feature>